<evidence type="ECO:0000313" key="3">
    <source>
        <dbReference type="Proteomes" id="UP000198287"/>
    </source>
</evidence>
<comment type="caution">
    <text evidence="2">The sequence shown here is derived from an EMBL/GenBank/DDBJ whole genome shotgun (WGS) entry which is preliminary data.</text>
</comment>
<accession>A0A226EL44</accession>
<organism evidence="2 3">
    <name type="scientific">Folsomia candida</name>
    <name type="common">Springtail</name>
    <dbReference type="NCBI Taxonomy" id="158441"/>
    <lineage>
        <taxon>Eukaryota</taxon>
        <taxon>Metazoa</taxon>
        <taxon>Ecdysozoa</taxon>
        <taxon>Arthropoda</taxon>
        <taxon>Hexapoda</taxon>
        <taxon>Collembola</taxon>
        <taxon>Entomobryomorpha</taxon>
        <taxon>Isotomoidea</taxon>
        <taxon>Isotomidae</taxon>
        <taxon>Proisotominae</taxon>
        <taxon>Folsomia</taxon>
    </lineage>
</organism>
<evidence type="ECO:0000256" key="1">
    <source>
        <dbReference type="SAM" id="Phobius"/>
    </source>
</evidence>
<keyword evidence="3" id="KW-1185">Reference proteome</keyword>
<dbReference type="EMBL" id="LNIX01000003">
    <property type="protein sequence ID" value="OXA57847.1"/>
    <property type="molecule type" value="Genomic_DNA"/>
</dbReference>
<reference evidence="2 3" key="1">
    <citation type="submission" date="2015-12" db="EMBL/GenBank/DDBJ databases">
        <title>The genome of Folsomia candida.</title>
        <authorList>
            <person name="Faddeeva A."/>
            <person name="Derks M.F."/>
            <person name="Anvar Y."/>
            <person name="Smit S."/>
            <person name="Van Straalen N."/>
            <person name="Roelofs D."/>
        </authorList>
    </citation>
    <scope>NUCLEOTIDE SEQUENCE [LARGE SCALE GENOMIC DNA]</scope>
    <source>
        <strain evidence="2 3">VU population</strain>
        <tissue evidence="2">Whole body</tissue>
    </source>
</reference>
<evidence type="ECO:0000313" key="2">
    <source>
        <dbReference type="EMBL" id="OXA57847.1"/>
    </source>
</evidence>
<dbReference type="AlphaFoldDB" id="A0A226EL44"/>
<keyword evidence="1" id="KW-1133">Transmembrane helix</keyword>
<name>A0A226EL44_FOLCA</name>
<gene>
    <name evidence="2" type="ORF">Fcan01_07694</name>
</gene>
<dbReference type="Proteomes" id="UP000198287">
    <property type="component" value="Unassembled WGS sequence"/>
</dbReference>
<keyword evidence="1" id="KW-0812">Transmembrane</keyword>
<proteinExistence type="predicted"/>
<sequence length="163" mass="18248">MVHPMCGFPIQRGATFLAVTEVILGILYLIQNAVALSMYVPRAYEEYDINTNAENWVEKVPRIYSTKATITLLNSAYWASTLLLGRDLRKCRTWFILTCILTVLFIVDIMMQSFSLRASMAEIASPVVGTLLSTYMAWVVLVFMDDIRQGGCAPIKSHGEIAS</sequence>
<feature type="transmembrane region" description="Helical" evidence="1">
    <location>
        <begin position="12"/>
        <end position="30"/>
    </location>
</feature>
<feature type="transmembrane region" description="Helical" evidence="1">
    <location>
        <begin position="93"/>
        <end position="111"/>
    </location>
</feature>
<dbReference type="OMA" id="GCATIHI"/>
<protein>
    <submittedName>
        <fullName evidence="2">Uncharacterized protein</fullName>
    </submittedName>
</protein>
<keyword evidence="1" id="KW-0472">Membrane</keyword>
<feature type="transmembrane region" description="Helical" evidence="1">
    <location>
        <begin position="123"/>
        <end position="144"/>
    </location>
</feature>